<dbReference type="InterPro" id="IPR007353">
    <property type="entry name" value="DUF421"/>
</dbReference>
<reference evidence="3 4" key="1">
    <citation type="submission" date="2021-01" db="EMBL/GenBank/DDBJ databases">
        <title>Genomic Encyclopedia of Type Strains, Phase IV (KMG-IV): sequencing the most valuable type-strain genomes for metagenomic binning, comparative biology and taxonomic classification.</title>
        <authorList>
            <person name="Goeker M."/>
        </authorList>
    </citation>
    <scope>NUCLEOTIDE SEQUENCE [LARGE SCALE GENOMIC DNA]</scope>
    <source>
        <strain evidence="3 4">DSM 100968</strain>
    </source>
</reference>
<proteinExistence type="predicted"/>
<dbReference type="Pfam" id="PF04239">
    <property type="entry name" value="DUF421"/>
    <property type="match status" value="1"/>
</dbReference>
<evidence type="ECO:0000259" key="2">
    <source>
        <dbReference type="Pfam" id="PF04239"/>
    </source>
</evidence>
<keyword evidence="1" id="KW-0812">Transmembrane</keyword>
<protein>
    <submittedName>
        <fullName evidence="3">Uncharacterized membrane protein YcaP (DUF421 family)</fullName>
    </submittedName>
</protein>
<keyword evidence="4" id="KW-1185">Reference proteome</keyword>
<dbReference type="Proteomes" id="UP000823201">
    <property type="component" value="Unassembled WGS sequence"/>
</dbReference>
<evidence type="ECO:0000313" key="4">
    <source>
        <dbReference type="Proteomes" id="UP000823201"/>
    </source>
</evidence>
<feature type="transmembrane region" description="Helical" evidence="1">
    <location>
        <begin position="6"/>
        <end position="23"/>
    </location>
</feature>
<keyword evidence="1" id="KW-1133">Transmembrane helix</keyword>
<gene>
    <name evidence="3" type="ORF">JOC27_000869</name>
</gene>
<organism evidence="3 4">
    <name type="scientific">Sporolactobacillus spathodeae</name>
    <dbReference type="NCBI Taxonomy" id="1465502"/>
    <lineage>
        <taxon>Bacteria</taxon>
        <taxon>Bacillati</taxon>
        <taxon>Bacillota</taxon>
        <taxon>Bacilli</taxon>
        <taxon>Bacillales</taxon>
        <taxon>Sporolactobacillaceae</taxon>
        <taxon>Sporolactobacillus</taxon>
    </lineage>
</organism>
<dbReference type="Gene3D" id="3.30.240.20">
    <property type="entry name" value="bsu07140 like domains"/>
    <property type="match status" value="1"/>
</dbReference>
<dbReference type="InterPro" id="IPR023090">
    <property type="entry name" value="UPF0702_alpha/beta_dom_sf"/>
</dbReference>
<sequence>MILLETIITRTLFLMVLIGLGFRQMLAAKMSDRPFSEWLILAAAAEFSVLAVIEPDVPLTFFFVPILLLILAHRFFAWFQKLTGKWPQMSLVPLTLAADELLSKNLNADEPIPVMGLVLIENGKIRSDNLRRIERTQLWLRQELRKFGYRDIRQVNYLTMDQTGNFFMDLKKEGNP</sequence>
<accession>A0ABS2Q6L3</accession>
<comment type="caution">
    <text evidence="3">The sequence shown here is derived from an EMBL/GenBank/DDBJ whole genome shotgun (WGS) entry which is preliminary data.</text>
</comment>
<evidence type="ECO:0000313" key="3">
    <source>
        <dbReference type="EMBL" id="MBM7657426.1"/>
    </source>
</evidence>
<dbReference type="EMBL" id="JAFBEV010000005">
    <property type="protein sequence ID" value="MBM7657426.1"/>
    <property type="molecule type" value="Genomic_DNA"/>
</dbReference>
<keyword evidence="1" id="KW-0472">Membrane</keyword>
<name>A0ABS2Q6L3_9BACL</name>
<evidence type="ECO:0000256" key="1">
    <source>
        <dbReference type="SAM" id="Phobius"/>
    </source>
</evidence>
<dbReference type="RefSeq" id="WP_205005761.1">
    <property type="nucleotide sequence ID" value="NZ_CBCRXA010000004.1"/>
</dbReference>
<feature type="domain" description="YetF C-terminal" evidence="2">
    <location>
        <begin position="117"/>
        <end position="168"/>
    </location>
</feature>
<feature type="transmembrane region" description="Helical" evidence="1">
    <location>
        <begin position="59"/>
        <end position="79"/>
    </location>
</feature>